<proteinExistence type="predicted"/>
<dbReference type="Gene3D" id="3.40.50.300">
    <property type="entry name" value="P-loop containing nucleotide triphosphate hydrolases"/>
    <property type="match status" value="1"/>
</dbReference>
<sequence>MIPTLLVVSGLPASGKTQLGMQLAAQLRWPNVTKDDYKQLLHDGLPDLTNAQSGPLSMRLMYHVAGITLAAGVNTVLETHFYRGLSEGHIQVLAEIHGARLLQIFCHAPVDELARRHAVRVASGLRPHIDHASLDHYNVPDFWCHTPLDLAAPLLRVDTTQAVDVAEIVAWVRSAIG</sequence>
<evidence type="ECO:0000313" key="1">
    <source>
        <dbReference type="EMBL" id="ANE44652.1"/>
    </source>
</evidence>
<dbReference type="AlphaFoldDB" id="A0A172TCG3"/>
<dbReference type="Pfam" id="PF13671">
    <property type="entry name" value="AAA_33"/>
    <property type="match status" value="1"/>
</dbReference>
<dbReference type="EMBL" id="CP011387">
    <property type="protein sequence ID" value="ANE44652.1"/>
    <property type="molecule type" value="Genomic_DNA"/>
</dbReference>
<dbReference type="PANTHER" id="PTHR37807:SF3">
    <property type="entry name" value="OS07G0160300 PROTEIN"/>
    <property type="match status" value="1"/>
</dbReference>
<dbReference type="KEGG" id="dpu:SU48_13790"/>
<dbReference type="RefSeq" id="WP_064015738.1">
    <property type="nucleotide sequence ID" value="NZ_CP011387.1"/>
</dbReference>
<dbReference type="Proteomes" id="UP000077363">
    <property type="component" value="Chromosome"/>
</dbReference>
<dbReference type="SUPFAM" id="SSF52540">
    <property type="entry name" value="P-loop containing nucleoside triphosphate hydrolases"/>
    <property type="match status" value="1"/>
</dbReference>
<evidence type="ECO:0000313" key="2">
    <source>
        <dbReference type="Proteomes" id="UP000077363"/>
    </source>
</evidence>
<name>A0A172TCG3_9DEIO</name>
<evidence type="ECO:0008006" key="3">
    <source>
        <dbReference type="Google" id="ProtNLM"/>
    </source>
</evidence>
<protein>
    <recommendedName>
        <fullName evidence="3">Kinase</fullName>
    </recommendedName>
</protein>
<dbReference type="STRING" id="1182568.SU48_13790"/>
<dbReference type="PANTHER" id="PTHR37807">
    <property type="entry name" value="OS07G0160300 PROTEIN"/>
    <property type="match status" value="1"/>
</dbReference>
<gene>
    <name evidence="1" type="ORF">SU48_13790</name>
</gene>
<keyword evidence="2" id="KW-1185">Reference proteome</keyword>
<dbReference type="PATRIC" id="fig|1182568.3.peg.2844"/>
<dbReference type="OrthoDB" id="3819922at2"/>
<organism evidence="1 2">
    <name type="scientific">Deinococcus puniceus</name>
    <dbReference type="NCBI Taxonomy" id="1182568"/>
    <lineage>
        <taxon>Bacteria</taxon>
        <taxon>Thermotogati</taxon>
        <taxon>Deinococcota</taxon>
        <taxon>Deinococci</taxon>
        <taxon>Deinococcales</taxon>
        <taxon>Deinococcaceae</taxon>
        <taxon>Deinococcus</taxon>
    </lineage>
</organism>
<dbReference type="InterPro" id="IPR027417">
    <property type="entry name" value="P-loop_NTPase"/>
</dbReference>
<accession>A0A172TCG3</accession>
<reference evidence="1 2" key="1">
    <citation type="submission" date="2015-01" db="EMBL/GenBank/DDBJ databases">
        <title>Deinococcus puniceus/DY1/ whole genome sequencing.</title>
        <authorList>
            <person name="Kim M.K."/>
            <person name="Srinivasan S."/>
            <person name="Lee J.-J."/>
        </authorList>
    </citation>
    <scope>NUCLEOTIDE SEQUENCE [LARGE SCALE GENOMIC DNA]</scope>
    <source>
        <strain evidence="1 2">DY1</strain>
    </source>
</reference>